<feature type="non-terminal residue" evidence="2">
    <location>
        <position position="272"/>
    </location>
</feature>
<dbReference type="PANTHER" id="PTHR31960:SF2">
    <property type="entry name" value="F-BOX PROTEIN PP2-A15"/>
    <property type="match status" value="1"/>
</dbReference>
<dbReference type="Pfam" id="PF12937">
    <property type="entry name" value="F-box-like"/>
    <property type="match status" value="1"/>
</dbReference>
<dbReference type="OMA" id="PVEDEGY"/>
<dbReference type="InterPro" id="IPR001810">
    <property type="entry name" value="F-box_dom"/>
</dbReference>
<dbReference type="PANTHER" id="PTHR31960">
    <property type="entry name" value="F-BOX PROTEIN PP2-A15"/>
    <property type="match status" value="1"/>
</dbReference>
<dbReference type="CDD" id="cd22162">
    <property type="entry name" value="F-box_AtSKIP3-like"/>
    <property type="match status" value="1"/>
</dbReference>
<dbReference type="Gene3D" id="1.20.1280.50">
    <property type="match status" value="1"/>
</dbReference>
<protein>
    <recommendedName>
        <fullName evidence="1">F-box domain-containing protein</fullName>
    </recommendedName>
</protein>
<dbReference type="InterPro" id="IPR025886">
    <property type="entry name" value="PP2-like"/>
</dbReference>
<dbReference type="Gramene" id="EFJ34936">
    <property type="protein sequence ID" value="EFJ34936"/>
    <property type="gene ID" value="SELMODRAFT_35818"/>
</dbReference>
<name>D8R094_SELML</name>
<feature type="domain" description="F-box" evidence="1">
    <location>
        <begin position="1"/>
        <end position="45"/>
    </location>
</feature>
<dbReference type="Pfam" id="PF14299">
    <property type="entry name" value="PP2"/>
    <property type="match status" value="1"/>
</dbReference>
<dbReference type="HOGENOM" id="CLU_050973_0_0_1"/>
<dbReference type="eggNOG" id="ENOG502QPMH">
    <property type="taxonomic scope" value="Eukaryota"/>
</dbReference>
<dbReference type="PROSITE" id="PS50181">
    <property type="entry name" value="FBOX"/>
    <property type="match status" value="1"/>
</dbReference>
<accession>D8R094</accession>
<dbReference type="KEGG" id="smo:SELMODRAFT_35818"/>
<evidence type="ECO:0000313" key="3">
    <source>
        <dbReference type="Proteomes" id="UP000001514"/>
    </source>
</evidence>
<dbReference type="EMBL" id="GL377569">
    <property type="protein sequence ID" value="EFJ34936.1"/>
    <property type="molecule type" value="Genomic_DNA"/>
</dbReference>
<dbReference type="Proteomes" id="UP000001514">
    <property type="component" value="Unassembled WGS sequence"/>
</dbReference>
<sequence>SLGDLPAGCLAGILGWLSPRDVGRLALVNKTFLEASRSDAVWRRMLPPHWKEVVRDGAGSAMDVYERLSVGVALCQIYWIDRPTGGVCNMISARALRIVWGDDGRYWDWRSMNGSRFDEVAFLRDVCWLEIRGSFSGYLKLGSYRVSFRLQLLESHARRRGRGGDWHDDAYGWEAQPVIFSLSAPPSSTRERRRYLASARQLHRGGQSGIDAADLAAARVVEDGWMEYDAGEFCVEDEDFPVALEFSLVEIRGGNWKSGLYVDGVVIKPTFL</sequence>
<proteinExistence type="predicted"/>
<evidence type="ECO:0000259" key="1">
    <source>
        <dbReference type="PROSITE" id="PS50181"/>
    </source>
</evidence>
<evidence type="ECO:0000313" key="2">
    <source>
        <dbReference type="EMBL" id="EFJ34936.1"/>
    </source>
</evidence>
<dbReference type="InParanoid" id="D8R094"/>
<feature type="non-terminal residue" evidence="2">
    <location>
        <position position="1"/>
    </location>
</feature>
<gene>
    <name evidence="2" type="ORF">SELMODRAFT_35818</name>
</gene>
<dbReference type="FunCoup" id="D8R094">
    <property type="interactions" value="414"/>
</dbReference>
<keyword evidence="3" id="KW-1185">Reference proteome</keyword>
<dbReference type="SUPFAM" id="SSF81383">
    <property type="entry name" value="F-box domain"/>
    <property type="match status" value="1"/>
</dbReference>
<organism evidence="3">
    <name type="scientific">Selaginella moellendorffii</name>
    <name type="common">Spikemoss</name>
    <dbReference type="NCBI Taxonomy" id="88036"/>
    <lineage>
        <taxon>Eukaryota</taxon>
        <taxon>Viridiplantae</taxon>
        <taxon>Streptophyta</taxon>
        <taxon>Embryophyta</taxon>
        <taxon>Tracheophyta</taxon>
        <taxon>Lycopodiopsida</taxon>
        <taxon>Selaginellales</taxon>
        <taxon>Selaginellaceae</taxon>
        <taxon>Selaginella</taxon>
    </lineage>
</organism>
<dbReference type="AlphaFoldDB" id="D8R094"/>
<dbReference type="InterPro" id="IPR036047">
    <property type="entry name" value="F-box-like_dom_sf"/>
</dbReference>
<reference evidence="2 3" key="1">
    <citation type="journal article" date="2011" name="Science">
        <title>The Selaginella genome identifies genetic changes associated with the evolution of vascular plants.</title>
        <authorList>
            <person name="Banks J.A."/>
            <person name="Nishiyama T."/>
            <person name="Hasebe M."/>
            <person name="Bowman J.L."/>
            <person name="Gribskov M."/>
            <person name="dePamphilis C."/>
            <person name="Albert V.A."/>
            <person name="Aono N."/>
            <person name="Aoyama T."/>
            <person name="Ambrose B.A."/>
            <person name="Ashton N.W."/>
            <person name="Axtell M.J."/>
            <person name="Barker E."/>
            <person name="Barker M.S."/>
            <person name="Bennetzen J.L."/>
            <person name="Bonawitz N.D."/>
            <person name="Chapple C."/>
            <person name="Cheng C."/>
            <person name="Correa L.G."/>
            <person name="Dacre M."/>
            <person name="DeBarry J."/>
            <person name="Dreyer I."/>
            <person name="Elias M."/>
            <person name="Engstrom E.M."/>
            <person name="Estelle M."/>
            <person name="Feng L."/>
            <person name="Finet C."/>
            <person name="Floyd S.K."/>
            <person name="Frommer W.B."/>
            <person name="Fujita T."/>
            <person name="Gramzow L."/>
            <person name="Gutensohn M."/>
            <person name="Harholt J."/>
            <person name="Hattori M."/>
            <person name="Heyl A."/>
            <person name="Hirai T."/>
            <person name="Hiwatashi Y."/>
            <person name="Ishikawa M."/>
            <person name="Iwata M."/>
            <person name="Karol K.G."/>
            <person name="Koehler B."/>
            <person name="Kolukisaoglu U."/>
            <person name="Kubo M."/>
            <person name="Kurata T."/>
            <person name="Lalonde S."/>
            <person name="Li K."/>
            <person name="Li Y."/>
            <person name="Litt A."/>
            <person name="Lyons E."/>
            <person name="Manning G."/>
            <person name="Maruyama T."/>
            <person name="Michael T.P."/>
            <person name="Mikami K."/>
            <person name="Miyazaki S."/>
            <person name="Morinaga S."/>
            <person name="Murata T."/>
            <person name="Mueller-Roeber B."/>
            <person name="Nelson D.R."/>
            <person name="Obara M."/>
            <person name="Oguri Y."/>
            <person name="Olmstead R.G."/>
            <person name="Onodera N."/>
            <person name="Petersen B.L."/>
            <person name="Pils B."/>
            <person name="Prigge M."/>
            <person name="Rensing S.A."/>
            <person name="Riano-Pachon D.M."/>
            <person name="Roberts A.W."/>
            <person name="Sato Y."/>
            <person name="Scheller H.V."/>
            <person name="Schulz B."/>
            <person name="Schulz C."/>
            <person name="Shakirov E.V."/>
            <person name="Shibagaki N."/>
            <person name="Shinohara N."/>
            <person name="Shippen D.E."/>
            <person name="Soerensen I."/>
            <person name="Sotooka R."/>
            <person name="Sugimoto N."/>
            <person name="Sugita M."/>
            <person name="Sumikawa N."/>
            <person name="Tanurdzic M."/>
            <person name="Theissen G."/>
            <person name="Ulvskov P."/>
            <person name="Wakazuki S."/>
            <person name="Weng J.K."/>
            <person name="Willats W.W."/>
            <person name="Wipf D."/>
            <person name="Wolf P.G."/>
            <person name="Yang L."/>
            <person name="Zimmer A.D."/>
            <person name="Zhu Q."/>
            <person name="Mitros T."/>
            <person name="Hellsten U."/>
            <person name="Loque D."/>
            <person name="Otillar R."/>
            <person name="Salamov A."/>
            <person name="Schmutz J."/>
            <person name="Shapiro H."/>
            <person name="Lindquist E."/>
            <person name="Lucas S."/>
            <person name="Rokhsar D."/>
            <person name="Grigoriev I.V."/>
        </authorList>
    </citation>
    <scope>NUCLEOTIDE SEQUENCE [LARGE SCALE GENOMIC DNA]</scope>
</reference>